<protein>
    <submittedName>
        <fullName evidence="2">6136_t:CDS:1</fullName>
    </submittedName>
</protein>
<reference evidence="2" key="1">
    <citation type="submission" date="2021-06" db="EMBL/GenBank/DDBJ databases">
        <authorList>
            <person name="Kallberg Y."/>
            <person name="Tangrot J."/>
            <person name="Rosling A."/>
        </authorList>
    </citation>
    <scope>NUCLEOTIDE SEQUENCE</scope>
    <source>
        <strain evidence="2">CL551</strain>
    </source>
</reference>
<dbReference type="Proteomes" id="UP000789342">
    <property type="component" value="Unassembled WGS sequence"/>
</dbReference>
<evidence type="ECO:0000256" key="1">
    <source>
        <dbReference type="SAM" id="MobiDB-lite"/>
    </source>
</evidence>
<dbReference type="AlphaFoldDB" id="A0A9N9FMZ9"/>
<proteinExistence type="predicted"/>
<accession>A0A9N9FMZ9</accession>
<gene>
    <name evidence="2" type="ORF">AMORRO_LOCUS5429</name>
</gene>
<comment type="caution">
    <text evidence="2">The sequence shown here is derived from an EMBL/GenBank/DDBJ whole genome shotgun (WGS) entry which is preliminary data.</text>
</comment>
<evidence type="ECO:0000313" key="2">
    <source>
        <dbReference type="EMBL" id="CAG8547808.1"/>
    </source>
</evidence>
<organism evidence="2 3">
    <name type="scientific">Acaulospora morrowiae</name>
    <dbReference type="NCBI Taxonomy" id="94023"/>
    <lineage>
        <taxon>Eukaryota</taxon>
        <taxon>Fungi</taxon>
        <taxon>Fungi incertae sedis</taxon>
        <taxon>Mucoromycota</taxon>
        <taxon>Glomeromycotina</taxon>
        <taxon>Glomeromycetes</taxon>
        <taxon>Diversisporales</taxon>
        <taxon>Acaulosporaceae</taxon>
        <taxon>Acaulospora</taxon>
    </lineage>
</organism>
<keyword evidence="3" id="KW-1185">Reference proteome</keyword>
<sequence length="48" mass="5298">MKNAKDERVEAPEQEYTDSSLPTSPENVSEIAVFVGTMLAAKNVRKTD</sequence>
<feature type="compositionally biased region" description="Polar residues" evidence="1">
    <location>
        <begin position="17"/>
        <end position="26"/>
    </location>
</feature>
<name>A0A9N9FMZ9_9GLOM</name>
<evidence type="ECO:0000313" key="3">
    <source>
        <dbReference type="Proteomes" id="UP000789342"/>
    </source>
</evidence>
<feature type="region of interest" description="Disordered" evidence="1">
    <location>
        <begin position="1"/>
        <end position="26"/>
    </location>
</feature>
<dbReference type="EMBL" id="CAJVPV010003274">
    <property type="protein sequence ID" value="CAG8547808.1"/>
    <property type="molecule type" value="Genomic_DNA"/>
</dbReference>
<feature type="compositionally biased region" description="Basic and acidic residues" evidence="1">
    <location>
        <begin position="1"/>
        <end position="11"/>
    </location>
</feature>